<organism evidence="2 3">
    <name type="scientific">Lophiotrema nucula</name>
    <dbReference type="NCBI Taxonomy" id="690887"/>
    <lineage>
        <taxon>Eukaryota</taxon>
        <taxon>Fungi</taxon>
        <taxon>Dikarya</taxon>
        <taxon>Ascomycota</taxon>
        <taxon>Pezizomycotina</taxon>
        <taxon>Dothideomycetes</taxon>
        <taxon>Pleosporomycetidae</taxon>
        <taxon>Pleosporales</taxon>
        <taxon>Lophiotremataceae</taxon>
        <taxon>Lophiotrema</taxon>
    </lineage>
</organism>
<accession>A0A6A5YKK0</accession>
<dbReference type="Proteomes" id="UP000799770">
    <property type="component" value="Unassembled WGS sequence"/>
</dbReference>
<protein>
    <recommendedName>
        <fullName evidence="4">Apple domain-containing protein</fullName>
    </recommendedName>
</protein>
<evidence type="ECO:0000313" key="2">
    <source>
        <dbReference type="EMBL" id="KAF2106731.1"/>
    </source>
</evidence>
<gene>
    <name evidence="2" type="ORF">BDV96DRAFT_654511</name>
</gene>
<proteinExistence type="predicted"/>
<feature type="chain" id="PRO_5025469037" description="Apple domain-containing protein" evidence="1">
    <location>
        <begin position="16"/>
        <end position="199"/>
    </location>
</feature>
<keyword evidence="3" id="KW-1185">Reference proteome</keyword>
<dbReference type="AlphaFoldDB" id="A0A6A5YKK0"/>
<evidence type="ECO:0008006" key="4">
    <source>
        <dbReference type="Google" id="ProtNLM"/>
    </source>
</evidence>
<keyword evidence="1" id="KW-0732">Signal</keyword>
<name>A0A6A5YKK0_9PLEO</name>
<feature type="signal peptide" evidence="1">
    <location>
        <begin position="1"/>
        <end position="15"/>
    </location>
</feature>
<evidence type="ECO:0000256" key="1">
    <source>
        <dbReference type="SAM" id="SignalP"/>
    </source>
</evidence>
<reference evidence="2" key="1">
    <citation type="journal article" date="2020" name="Stud. Mycol.">
        <title>101 Dothideomycetes genomes: a test case for predicting lifestyles and emergence of pathogens.</title>
        <authorList>
            <person name="Haridas S."/>
            <person name="Albert R."/>
            <person name="Binder M."/>
            <person name="Bloem J."/>
            <person name="Labutti K."/>
            <person name="Salamov A."/>
            <person name="Andreopoulos B."/>
            <person name="Baker S."/>
            <person name="Barry K."/>
            <person name="Bills G."/>
            <person name="Bluhm B."/>
            <person name="Cannon C."/>
            <person name="Castanera R."/>
            <person name="Culley D."/>
            <person name="Daum C."/>
            <person name="Ezra D."/>
            <person name="Gonzalez J."/>
            <person name="Henrissat B."/>
            <person name="Kuo A."/>
            <person name="Liang C."/>
            <person name="Lipzen A."/>
            <person name="Lutzoni F."/>
            <person name="Magnuson J."/>
            <person name="Mondo S."/>
            <person name="Nolan M."/>
            <person name="Ohm R."/>
            <person name="Pangilinan J."/>
            <person name="Park H.-J."/>
            <person name="Ramirez L."/>
            <person name="Alfaro M."/>
            <person name="Sun H."/>
            <person name="Tritt A."/>
            <person name="Yoshinaga Y."/>
            <person name="Zwiers L.-H."/>
            <person name="Turgeon B."/>
            <person name="Goodwin S."/>
            <person name="Spatafora J."/>
            <person name="Crous P."/>
            <person name="Grigoriev I."/>
        </authorList>
    </citation>
    <scope>NUCLEOTIDE SEQUENCE</scope>
    <source>
        <strain evidence="2">CBS 627.86</strain>
    </source>
</reference>
<dbReference type="EMBL" id="ML977360">
    <property type="protein sequence ID" value="KAF2106731.1"/>
    <property type="molecule type" value="Genomic_DNA"/>
</dbReference>
<evidence type="ECO:0000313" key="3">
    <source>
        <dbReference type="Proteomes" id="UP000799770"/>
    </source>
</evidence>
<sequence length="199" mass="21760">MFVIFALLVFTSASSDLVKRDSPICGETGKSCYNPYRTVNIGLTGAQASPDVYGICSLLCKSDDTCASFAFSIGILFTNCYFYNGPQYVLSSLAQHLFPSSLLGCIITNIFLTVRSKTDCFIPNQILGSWVFYDRACPNLPPVATVKFTYTKQYTTTSTYIVVSPTTTTATKTAYVSSLYRATTTKVSTVTRTVTTTRS</sequence>